<evidence type="ECO:0000256" key="2">
    <source>
        <dbReference type="ARBA" id="ARBA00022576"/>
    </source>
</evidence>
<dbReference type="GO" id="GO:0008483">
    <property type="term" value="F:transaminase activity"/>
    <property type="evidence" value="ECO:0007669"/>
    <property type="project" value="UniProtKB-KW"/>
</dbReference>
<gene>
    <name evidence="6" type="ORF">FYJ74_09590</name>
</gene>
<dbReference type="InterPro" id="IPR015424">
    <property type="entry name" value="PyrdxlP-dep_Trfase"/>
</dbReference>
<dbReference type="Gene3D" id="3.40.640.10">
    <property type="entry name" value="Type I PLP-dependent aspartate aminotransferase-like (Major domain)"/>
    <property type="match status" value="1"/>
</dbReference>
<organism evidence="6 7">
    <name type="scientific">Pyramidobacter porci</name>
    <dbReference type="NCBI Taxonomy" id="2605789"/>
    <lineage>
        <taxon>Bacteria</taxon>
        <taxon>Thermotogati</taxon>
        <taxon>Synergistota</taxon>
        <taxon>Synergistia</taxon>
        <taxon>Synergistales</taxon>
        <taxon>Dethiosulfovibrionaceae</taxon>
        <taxon>Pyramidobacter</taxon>
    </lineage>
</organism>
<evidence type="ECO:0000313" key="7">
    <source>
        <dbReference type="Proteomes" id="UP000473699"/>
    </source>
</evidence>
<feature type="domain" description="Aminotransferase class I/classII large" evidence="5">
    <location>
        <begin position="27"/>
        <end position="386"/>
    </location>
</feature>
<evidence type="ECO:0000256" key="1">
    <source>
        <dbReference type="ARBA" id="ARBA00001933"/>
    </source>
</evidence>
<dbReference type="GO" id="GO:1901605">
    <property type="term" value="P:alpha-amino acid metabolic process"/>
    <property type="evidence" value="ECO:0007669"/>
    <property type="project" value="TreeGrafter"/>
</dbReference>
<dbReference type="InterPro" id="IPR050859">
    <property type="entry name" value="Class-I_PLP-dep_aminotransf"/>
</dbReference>
<dbReference type="EMBL" id="VUNH01000010">
    <property type="protein sequence ID" value="MST56282.1"/>
    <property type="molecule type" value="Genomic_DNA"/>
</dbReference>
<accession>A0A6L5YF84</accession>
<dbReference type="CDD" id="cd00609">
    <property type="entry name" value="AAT_like"/>
    <property type="match status" value="1"/>
</dbReference>
<dbReference type="InterPro" id="IPR015421">
    <property type="entry name" value="PyrdxlP-dep_Trfase_major"/>
</dbReference>
<dbReference type="Gene3D" id="3.90.1150.10">
    <property type="entry name" value="Aspartate Aminotransferase, domain 1"/>
    <property type="match status" value="1"/>
</dbReference>
<reference evidence="6 7" key="1">
    <citation type="submission" date="2019-08" db="EMBL/GenBank/DDBJ databases">
        <title>In-depth cultivation of the pig gut microbiome towards novel bacterial diversity and tailored functional studies.</title>
        <authorList>
            <person name="Wylensek D."/>
            <person name="Hitch T.C.A."/>
            <person name="Clavel T."/>
        </authorList>
    </citation>
    <scope>NUCLEOTIDE SEQUENCE [LARGE SCALE GENOMIC DNA]</scope>
    <source>
        <strain evidence="6 7">SM-530-WT-4B</strain>
    </source>
</reference>
<dbReference type="Proteomes" id="UP000473699">
    <property type="component" value="Unassembled WGS sequence"/>
</dbReference>
<dbReference type="InterPro" id="IPR015422">
    <property type="entry name" value="PyrdxlP-dep_Trfase_small"/>
</dbReference>
<comment type="cofactor">
    <cofactor evidence="1">
        <name>pyridoxal 5'-phosphate</name>
        <dbReference type="ChEBI" id="CHEBI:597326"/>
    </cofactor>
</comment>
<protein>
    <submittedName>
        <fullName evidence="6">PLP-dependent aminotransferase family protein</fullName>
    </submittedName>
</protein>
<evidence type="ECO:0000256" key="3">
    <source>
        <dbReference type="ARBA" id="ARBA00022679"/>
    </source>
</evidence>
<dbReference type="InterPro" id="IPR004839">
    <property type="entry name" value="Aminotransferase_I/II_large"/>
</dbReference>
<dbReference type="PANTHER" id="PTHR42790:SF19">
    <property type="entry name" value="KYNURENINE_ALPHA-AMINOADIPATE AMINOTRANSFERASE, MITOCHONDRIAL"/>
    <property type="match status" value="1"/>
</dbReference>
<dbReference type="SUPFAM" id="SSF53383">
    <property type="entry name" value="PLP-dependent transferases"/>
    <property type="match status" value="1"/>
</dbReference>
<evidence type="ECO:0000313" key="6">
    <source>
        <dbReference type="EMBL" id="MST56282.1"/>
    </source>
</evidence>
<keyword evidence="2 6" id="KW-0032">Aminotransferase</keyword>
<keyword evidence="4" id="KW-0663">Pyridoxal phosphate</keyword>
<evidence type="ECO:0000259" key="5">
    <source>
        <dbReference type="Pfam" id="PF00155"/>
    </source>
</evidence>
<dbReference type="AlphaFoldDB" id="A0A6L5YF84"/>
<dbReference type="RefSeq" id="WP_154529362.1">
    <property type="nucleotide sequence ID" value="NZ_VUNH01000010.1"/>
</dbReference>
<dbReference type="Pfam" id="PF00155">
    <property type="entry name" value="Aminotran_1_2"/>
    <property type="match status" value="1"/>
</dbReference>
<proteinExistence type="predicted"/>
<comment type="caution">
    <text evidence="6">The sequence shown here is derived from an EMBL/GenBank/DDBJ whole genome shotgun (WGS) entry which is preliminary data.</text>
</comment>
<evidence type="ECO:0000256" key="4">
    <source>
        <dbReference type="ARBA" id="ARBA00022898"/>
    </source>
</evidence>
<dbReference type="GO" id="GO:0030170">
    <property type="term" value="F:pyridoxal phosphate binding"/>
    <property type="evidence" value="ECO:0007669"/>
    <property type="project" value="InterPro"/>
</dbReference>
<sequence length="396" mass="44300">MEYRLSHRAQNLRRCMMDAFHLRDAKDMIFFNSGQPAADLYPRGLMRAVLDKLLAEEPQILAYPGSQGDEELREALAERQNRLDAGAGIRAEQIVVTNGGTGGADLLAQLFVDPGDAVLSETPTFPETLDCFAKAGARLAGVSMDADGPLPDELEHLAQKCRPRFFYVIPNFQNPTGRCTSPERRGAVAEIARRHGFFIVEDDPYRELNFDAAPPPSYHSLAPDCTISMGSLSKTIAPGIRIGWLVLPEELVERAVMTLKATALCYPALLHRAAARVLEHPQFDAHIDELRRDLKRRCRLLTELMSAQIPTEWLTWETPLGGMFLWCRLHGGVSAMNFAVRARDRWHVAFFPGVCFTPNYEGEEFSLRLTFARQTDAQMAEGVRRIAAALKSFQQN</sequence>
<keyword evidence="7" id="KW-1185">Reference proteome</keyword>
<keyword evidence="3 6" id="KW-0808">Transferase</keyword>
<name>A0A6L5YF84_9BACT</name>
<dbReference type="PANTHER" id="PTHR42790">
    <property type="entry name" value="AMINOTRANSFERASE"/>
    <property type="match status" value="1"/>
</dbReference>